<dbReference type="AlphaFoldDB" id="A0AAD7Q4E4"/>
<dbReference type="EMBL" id="JARAOO010000003">
    <property type="protein sequence ID" value="KAJ7974652.1"/>
    <property type="molecule type" value="Genomic_DNA"/>
</dbReference>
<dbReference type="InterPro" id="IPR036396">
    <property type="entry name" value="Cyt_P450_sf"/>
</dbReference>
<evidence type="ECO:0000256" key="8">
    <source>
        <dbReference type="RuleBase" id="RU000461"/>
    </source>
</evidence>
<dbReference type="GO" id="GO:0016705">
    <property type="term" value="F:oxidoreductase activity, acting on paired donors, with incorporation or reduction of molecular oxygen"/>
    <property type="evidence" value="ECO:0007669"/>
    <property type="project" value="InterPro"/>
</dbReference>
<dbReference type="KEGG" id="qsa:O6P43_004693"/>
<evidence type="ECO:0000256" key="5">
    <source>
        <dbReference type="ARBA" id="ARBA00023002"/>
    </source>
</evidence>
<keyword evidence="10" id="KW-1185">Reference proteome</keyword>
<keyword evidence="3 8" id="KW-0349">Heme</keyword>
<evidence type="ECO:0000256" key="3">
    <source>
        <dbReference type="ARBA" id="ARBA00022617"/>
    </source>
</evidence>
<dbReference type="Proteomes" id="UP001163823">
    <property type="component" value="Chromosome 3"/>
</dbReference>
<evidence type="ECO:0000256" key="2">
    <source>
        <dbReference type="ARBA" id="ARBA00010617"/>
    </source>
</evidence>
<comment type="cofactor">
    <cofactor evidence="1">
        <name>heme</name>
        <dbReference type="ChEBI" id="CHEBI:30413"/>
    </cofactor>
</comment>
<reference evidence="9" key="1">
    <citation type="journal article" date="2023" name="Science">
        <title>Elucidation of the pathway for biosynthesis of saponin adjuvants from the soapbark tree.</title>
        <authorList>
            <person name="Reed J."/>
            <person name="Orme A."/>
            <person name="El-Demerdash A."/>
            <person name="Owen C."/>
            <person name="Martin L.B.B."/>
            <person name="Misra R.C."/>
            <person name="Kikuchi S."/>
            <person name="Rejzek M."/>
            <person name="Martin A.C."/>
            <person name="Harkess A."/>
            <person name="Leebens-Mack J."/>
            <person name="Louveau T."/>
            <person name="Stephenson M.J."/>
            <person name="Osbourn A."/>
        </authorList>
    </citation>
    <scope>NUCLEOTIDE SEQUENCE</scope>
    <source>
        <strain evidence="9">S10</strain>
    </source>
</reference>
<accession>A0AAD7Q4E4</accession>
<gene>
    <name evidence="9" type="ORF">O6P43_004693</name>
</gene>
<evidence type="ECO:0000256" key="4">
    <source>
        <dbReference type="ARBA" id="ARBA00022723"/>
    </source>
</evidence>
<keyword evidence="4 8" id="KW-0479">Metal-binding</keyword>
<keyword evidence="5 8" id="KW-0560">Oxidoreductase</keyword>
<keyword evidence="7 8" id="KW-0503">Monooxygenase</keyword>
<dbReference type="Pfam" id="PF00067">
    <property type="entry name" value="p450"/>
    <property type="match status" value="2"/>
</dbReference>
<keyword evidence="6 8" id="KW-0408">Iron</keyword>
<name>A0AAD7Q4E4_QUISA</name>
<dbReference type="GO" id="GO:0006629">
    <property type="term" value="P:lipid metabolic process"/>
    <property type="evidence" value="ECO:0007669"/>
    <property type="project" value="UniProtKB-ARBA"/>
</dbReference>
<dbReference type="Gene3D" id="1.10.630.10">
    <property type="entry name" value="Cytochrome P450"/>
    <property type="match status" value="2"/>
</dbReference>
<dbReference type="InterPro" id="IPR017972">
    <property type="entry name" value="Cyt_P450_CS"/>
</dbReference>
<dbReference type="PANTHER" id="PTHR24296">
    <property type="entry name" value="CYTOCHROME P450"/>
    <property type="match status" value="1"/>
</dbReference>
<proteinExistence type="inferred from homology"/>
<comment type="similarity">
    <text evidence="2 8">Belongs to the cytochrome P450 family.</text>
</comment>
<evidence type="ECO:0000256" key="6">
    <source>
        <dbReference type="ARBA" id="ARBA00023004"/>
    </source>
</evidence>
<evidence type="ECO:0000313" key="10">
    <source>
        <dbReference type="Proteomes" id="UP001163823"/>
    </source>
</evidence>
<dbReference type="PROSITE" id="PS00086">
    <property type="entry name" value="CYTOCHROME_P450"/>
    <property type="match status" value="1"/>
</dbReference>
<comment type="caution">
    <text evidence="9">The sequence shown here is derived from an EMBL/GenBank/DDBJ whole genome shotgun (WGS) entry which is preliminary data.</text>
</comment>
<evidence type="ECO:0000256" key="7">
    <source>
        <dbReference type="ARBA" id="ARBA00023033"/>
    </source>
</evidence>
<dbReference type="SUPFAM" id="SSF48264">
    <property type="entry name" value="Cytochrome P450"/>
    <property type="match status" value="1"/>
</dbReference>
<evidence type="ECO:0000313" key="9">
    <source>
        <dbReference type="EMBL" id="KAJ7974652.1"/>
    </source>
</evidence>
<sequence>MLPGLLRNIPRVHEFSTELLKASGGTFVFKGPWFAKLDFVATSDPMNVHHILTKNFTNYPKGQEFNKIFDPLGDGIFNIDMELWKIQRRMIQSSLKQSKFQHFLQTIVRQKVDNGLIPILNHVSETGKEIDLQDVFQRFTFDNICLMVLGFDPVSLSDRFPQVSVQKAFDEMEEALLYRHVVPESCWKLQRWLQIGQEKKLTEAMKTLDRFLYQCISSKRENLKQSRTQGADTGFDLLAECLEEAGRSKRRRKWNSVLPDVLPSGHPVSQNSKVLLSLYSMGRMVDIWGEDCLEFKPERWLSDQGRILHIPSFKFAAFNAGPRTCLGKELSFTEMKMVAAAIIWNYQIRVVEGHPVLPCPSILLLMKHGLKVRISKRGSQS</sequence>
<dbReference type="GO" id="GO:0004497">
    <property type="term" value="F:monooxygenase activity"/>
    <property type="evidence" value="ECO:0007669"/>
    <property type="project" value="UniProtKB-KW"/>
</dbReference>
<organism evidence="9 10">
    <name type="scientific">Quillaja saponaria</name>
    <name type="common">Soap bark tree</name>
    <dbReference type="NCBI Taxonomy" id="32244"/>
    <lineage>
        <taxon>Eukaryota</taxon>
        <taxon>Viridiplantae</taxon>
        <taxon>Streptophyta</taxon>
        <taxon>Embryophyta</taxon>
        <taxon>Tracheophyta</taxon>
        <taxon>Spermatophyta</taxon>
        <taxon>Magnoliopsida</taxon>
        <taxon>eudicotyledons</taxon>
        <taxon>Gunneridae</taxon>
        <taxon>Pentapetalae</taxon>
        <taxon>rosids</taxon>
        <taxon>fabids</taxon>
        <taxon>Fabales</taxon>
        <taxon>Quillajaceae</taxon>
        <taxon>Quillaja</taxon>
    </lineage>
</organism>
<dbReference type="InterPro" id="IPR001128">
    <property type="entry name" value="Cyt_P450"/>
</dbReference>
<dbReference type="GO" id="GO:0005506">
    <property type="term" value="F:iron ion binding"/>
    <property type="evidence" value="ECO:0007669"/>
    <property type="project" value="InterPro"/>
</dbReference>
<evidence type="ECO:0000256" key="1">
    <source>
        <dbReference type="ARBA" id="ARBA00001971"/>
    </source>
</evidence>
<protein>
    <submittedName>
        <fullName evidence="9">Cytochrome P450 family protein</fullName>
    </submittedName>
</protein>
<dbReference type="GO" id="GO:0020037">
    <property type="term" value="F:heme binding"/>
    <property type="evidence" value="ECO:0007669"/>
    <property type="project" value="InterPro"/>
</dbReference>